<keyword evidence="5" id="KW-0067">ATP-binding</keyword>
<evidence type="ECO:0000256" key="3">
    <source>
        <dbReference type="ARBA" id="ARBA00022490"/>
    </source>
</evidence>
<comment type="similarity">
    <text evidence="7">Belongs to the actin family.</text>
</comment>
<evidence type="ECO:0000313" key="9">
    <source>
        <dbReference type="Proteomes" id="UP000549394"/>
    </source>
</evidence>
<comment type="subcellular location">
    <subcellularLocation>
        <location evidence="2">Cytoplasm</location>
        <location evidence="2">Cytoskeleton</location>
    </subcellularLocation>
</comment>
<dbReference type="PANTHER" id="PTHR11937">
    <property type="entry name" value="ACTIN"/>
    <property type="match status" value="1"/>
</dbReference>
<keyword evidence="9" id="KW-1185">Reference proteome</keyword>
<accession>A0A7I8W3Y3</accession>
<dbReference type="AlphaFoldDB" id="A0A7I8W3Y3"/>
<comment type="function">
    <text evidence="1">Actins are highly conserved proteins that are involved in various types of cell motility and are ubiquitously expressed in all eukaryotic cells.</text>
</comment>
<dbReference type="Gene3D" id="3.90.640.10">
    <property type="entry name" value="Actin, Chain A, domain 4"/>
    <property type="match status" value="1"/>
</dbReference>
<dbReference type="EMBL" id="CAJFCJ010000019">
    <property type="protein sequence ID" value="CAD5122908.1"/>
    <property type="molecule type" value="Genomic_DNA"/>
</dbReference>
<dbReference type="InterPro" id="IPR004000">
    <property type="entry name" value="Actin"/>
</dbReference>
<gene>
    <name evidence="8" type="ORF">DGYR_LOCUS10649</name>
</gene>
<dbReference type="PRINTS" id="PR00190">
    <property type="entry name" value="ACTIN"/>
</dbReference>
<evidence type="ECO:0000256" key="6">
    <source>
        <dbReference type="ARBA" id="ARBA00023212"/>
    </source>
</evidence>
<dbReference type="SUPFAM" id="SSF53067">
    <property type="entry name" value="Actin-like ATPase domain"/>
    <property type="match status" value="2"/>
</dbReference>
<keyword evidence="3" id="KW-0963">Cytoplasm</keyword>
<evidence type="ECO:0000256" key="7">
    <source>
        <dbReference type="RuleBase" id="RU000487"/>
    </source>
</evidence>
<keyword evidence="6" id="KW-0206">Cytoskeleton</keyword>
<evidence type="ECO:0000256" key="2">
    <source>
        <dbReference type="ARBA" id="ARBA00004245"/>
    </source>
</evidence>
<proteinExistence type="inferred from homology"/>
<comment type="caution">
    <text evidence="8">The sequence shown here is derived from an EMBL/GenBank/DDBJ whole genome shotgun (WGS) entry which is preliminary data.</text>
</comment>
<evidence type="ECO:0000256" key="5">
    <source>
        <dbReference type="ARBA" id="ARBA00022840"/>
    </source>
</evidence>
<dbReference type="FunFam" id="3.30.420.40:FF:000148">
    <property type="entry name" value="Actin, alpha skeletal muscle"/>
    <property type="match status" value="1"/>
</dbReference>
<dbReference type="GO" id="GO:0005856">
    <property type="term" value="C:cytoskeleton"/>
    <property type="evidence" value="ECO:0007669"/>
    <property type="project" value="UniProtKB-SubCell"/>
</dbReference>
<sequence length="369" mass="41914">MVEVEQSIVCDFGSDLCKVGFSGEENPRDVFQSIVGRPKNVKDAKEYFVGDDAQSKRDMLTLKYPIKYGFGSEWNDIECLWEYTFEKSLQVDPSDYPMLLTEMPNCPRCTRERAVQMMFEKYDVPALCLKIQAVLSLLSSGRTTGLVLDSGAWATYSIPIYEGYALPNGTMKLLFGGDDITYCFGLMLSPKGININENRSIYHTIKKMKEKFCYIAINLEEELNKCESLFEIDYELPDGSKITIGDERFKAAEGVFQPSILHVESMGVHELINFSIARCDRDIRKELYRNISFNGGSTLFPGFGHRLRKELQLLTKGEYDIEVRTPGKGLYSAWVGGSLLSSLSTFKAICMSKEEYDEYGPTLSHIRFF</sequence>
<dbReference type="GO" id="GO:0005524">
    <property type="term" value="F:ATP binding"/>
    <property type="evidence" value="ECO:0007669"/>
    <property type="project" value="UniProtKB-KW"/>
</dbReference>
<dbReference type="InterPro" id="IPR043129">
    <property type="entry name" value="ATPase_NBD"/>
</dbReference>
<dbReference type="Gene3D" id="3.30.420.40">
    <property type="match status" value="2"/>
</dbReference>
<dbReference type="Proteomes" id="UP000549394">
    <property type="component" value="Unassembled WGS sequence"/>
</dbReference>
<dbReference type="SMART" id="SM00268">
    <property type="entry name" value="ACTIN"/>
    <property type="match status" value="1"/>
</dbReference>
<evidence type="ECO:0000256" key="1">
    <source>
        <dbReference type="ARBA" id="ARBA00003520"/>
    </source>
</evidence>
<reference evidence="8 9" key="1">
    <citation type="submission" date="2020-08" db="EMBL/GenBank/DDBJ databases">
        <authorList>
            <person name="Hejnol A."/>
        </authorList>
    </citation>
    <scope>NUCLEOTIDE SEQUENCE [LARGE SCALE GENOMIC DNA]</scope>
</reference>
<organism evidence="8 9">
    <name type="scientific">Dimorphilus gyrociliatus</name>
    <dbReference type="NCBI Taxonomy" id="2664684"/>
    <lineage>
        <taxon>Eukaryota</taxon>
        <taxon>Metazoa</taxon>
        <taxon>Spiralia</taxon>
        <taxon>Lophotrochozoa</taxon>
        <taxon>Annelida</taxon>
        <taxon>Polychaeta</taxon>
        <taxon>Polychaeta incertae sedis</taxon>
        <taxon>Dinophilidae</taxon>
        <taxon>Dimorphilus</taxon>
    </lineage>
</organism>
<evidence type="ECO:0000256" key="4">
    <source>
        <dbReference type="ARBA" id="ARBA00022741"/>
    </source>
</evidence>
<evidence type="ECO:0000313" key="8">
    <source>
        <dbReference type="EMBL" id="CAD5122908.1"/>
    </source>
</evidence>
<protein>
    <submittedName>
        <fullName evidence="8">DgyrCDS11308</fullName>
    </submittedName>
</protein>
<dbReference type="Pfam" id="PF00022">
    <property type="entry name" value="Actin"/>
    <property type="match status" value="1"/>
</dbReference>
<keyword evidence="4" id="KW-0547">Nucleotide-binding</keyword>
<name>A0A7I8W3Y3_9ANNE</name>
<dbReference type="FunFam" id="3.30.420.40:FF:000058">
    <property type="entry name" value="Putative actin-related protein 5"/>
    <property type="match status" value="1"/>
</dbReference>